<proteinExistence type="predicted"/>
<evidence type="ECO:0000313" key="3">
    <source>
        <dbReference type="Proteomes" id="UP000183794"/>
    </source>
</evidence>
<evidence type="ECO:0000256" key="1">
    <source>
        <dbReference type="SAM" id="MobiDB-lite"/>
    </source>
</evidence>
<dbReference type="RefSeq" id="WP_075518446.1">
    <property type="nucleotide sequence ID" value="NZ_FPLD01000124.1"/>
</dbReference>
<dbReference type="EMBL" id="FPLD01000124">
    <property type="protein sequence ID" value="SGZ16209.1"/>
    <property type="molecule type" value="Genomic_DNA"/>
</dbReference>
<feature type="region of interest" description="Disordered" evidence="1">
    <location>
        <begin position="49"/>
        <end position="89"/>
    </location>
</feature>
<evidence type="ECO:0000313" key="2">
    <source>
        <dbReference type="EMBL" id="SGZ16209.1"/>
    </source>
</evidence>
<gene>
    <name evidence="2" type="ORF">NVI5450_4278</name>
</gene>
<dbReference type="AlphaFoldDB" id="A0A1L0CHM5"/>
<organism evidence="2 3">
    <name type="scientific">Moritella viscosa</name>
    <dbReference type="NCBI Taxonomy" id="80854"/>
    <lineage>
        <taxon>Bacteria</taxon>
        <taxon>Pseudomonadati</taxon>
        <taxon>Pseudomonadota</taxon>
        <taxon>Gammaproteobacteria</taxon>
        <taxon>Alteromonadales</taxon>
        <taxon>Moritellaceae</taxon>
        <taxon>Moritella</taxon>
    </lineage>
</organism>
<protein>
    <submittedName>
        <fullName evidence="2">Putative phage intergrase</fullName>
    </submittedName>
</protein>
<name>A0A1L0CHM5_9GAMM</name>
<accession>A0A1L0CHM5</accession>
<reference evidence="2 3" key="1">
    <citation type="submission" date="2016-11" db="EMBL/GenBank/DDBJ databases">
        <authorList>
            <person name="Jaros S."/>
            <person name="Januszkiewicz K."/>
            <person name="Wedrychowicz H."/>
        </authorList>
    </citation>
    <scope>NUCLEOTIDE SEQUENCE [LARGE SCALE GENOMIC DNA]</scope>
    <source>
        <strain evidence="2">NVI 5450</strain>
    </source>
</reference>
<dbReference type="Proteomes" id="UP000183794">
    <property type="component" value="Unassembled WGS sequence"/>
</dbReference>
<feature type="compositionally biased region" description="Basic and acidic residues" evidence="1">
    <location>
        <begin position="49"/>
        <end position="61"/>
    </location>
</feature>
<sequence length="89" mass="10270">MDKRQGTLRIKHCGKALPYQVFDKLRQVNQGTVVDNKRLGAALSFAKRSQEERSDTLERTRSAKTFSRTAQKRARQINPILRESLEPDK</sequence>